<gene>
    <name evidence="1" type="ORF">TIFTF001_010230</name>
</gene>
<evidence type="ECO:0000313" key="1">
    <source>
        <dbReference type="EMBL" id="GMN41015.1"/>
    </source>
</evidence>
<dbReference type="EMBL" id="BTGU01000012">
    <property type="protein sequence ID" value="GMN41015.1"/>
    <property type="molecule type" value="Genomic_DNA"/>
</dbReference>
<dbReference type="AlphaFoldDB" id="A0AA87ZWN9"/>
<dbReference type="Proteomes" id="UP001187192">
    <property type="component" value="Unassembled WGS sequence"/>
</dbReference>
<name>A0AA87ZWN9_FICCA</name>
<proteinExistence type="predicted"/>
<keyword evidence="2" id="KW-1185">Reference proteome</keyword>
<reference evidence="1" key="1">
    <citation type="submission" date="2023-07" db="EMBL/GenBank/DDBJ databases">
        <title>draft genome sequence of fig (Ficus carica).</title>
        <authorList>
            <person name="Takahashi T."/>
            <person name="Nishimura K."/>
        </authorList>
    </citation>
    <scope>NUCLEOTIDE SEQUENCE</scope>
</reference>
<dbReference type="Gramene" id="FCD_00009808-RA">
    <property type="protein sequence ID" value="FCD_00009808-RA:cds"/>
    <property type="gene ID" value="FCD_00009808"/>
</dbReference>
<protein>
    <submittedName>
        <fullName evidence="1">Uncharacterized protein</fullName>
    </submittedName>
</protein>
<evidence type="ECO:0000313" key="2">
    <source>
        <dbReference type="Proteomes" id="UP001187192"/>
    </source>
</evidence>
<comment type="caution">
    <text evidence="1">The sequence shown here is derived from an EMBL/GenBank/DDBJ whole genome shotgun (WGS) entry which is preliminary data.</text>
</comment>
<organism evidence="1 2">
    <name type="scientific">Ficus carica</name>
    <name type="common">Common fig</name>
    <dbReference type="NCBI Taxonomy" id="3494"/>
    <lineage>
        <taxon>Eukaryota</taxon>
        <taxon>Viridiplantae</taxon>
        <taxon>Streptophyta</taxon>
        <taxon>Embryophyta</taxon>
        <taxon>Tracheophyta</taxon>
        <taxon>Spermatophyta</taxon>
        <taxon>Magnoliopsida</taxon>
        <taxon>eudicotyledons</taxon>
        <taxon>Gunneridae</taxon>
        <taxon>Pentapetalae</taxon>
        <taxon>rosids</taxon>
        <taxon>fabids</taxon>
        <taxon>Rosales</taxon>
        <taxon>Moraceae</taxon>
        <taxon>Ficeae</taxon>
        <taxon>Ficus</taxon>
    </lineage>
</organism>
<sequence>MAATRRRTTTMILPLNVSSAPSANTPTSLWSSTVNDTKIREKNCVLSVDGVSPTTTSSTITCASAG</sequence>
<accession>A0AA87ZWN9</accession>